<dbReference type="Proteomes" id="UP000322644">
    <property type="component" value="Chromosome"/>
</dbReference>
<reference evidence="2 3" key="2">
    <citation type="submission" date="2019-09" db="EMBL/GenBank/DDBJ databases">
        <title>Taxonomic note: a critical rebuttal of the proposed division of the genus Arcobacter into six genera, emended descriptions of Arcobacter anaerophilus and the genus Arcobacter, and an assessment of genus-level boundaries for Epsilonproteobacteria using in silico genomic comparator tools.</title>
        <authorList>
            <person name="On S.L.W."/>
            <person name="Miller W.G."/>
            <person name="Biggs P."/>
            <person name="Cornelius A."/>
            <person name="Vandamme P."/>
        </authorList>
    </citation>
    <scope>NUCLEOTIDE SEQUENCE [LARGE SCALE GENOMIC DNA]</scope>
    <source>
        <strain evidence="2 3">CCUG 56899</strain>
    </source>
</reference>
<keyword evidence="1" id="KW-0812">Transmembrane</keyword>
<dbReference type="KEGG" id="apoc:APORC_0193"/>
<keyword evidence="1" id="KW-1133">Transmembrane helix</keyword>
<reference evidence="2 3" key="1">
    <citation type="submission" date="2019-09" db="EMBL/GenBank/DDBJ databases">
        <title>Complete genome sequencing of four Arcobacter species reveals a diverse suite of mobile elements.</title>
        <authorList>
            <person name="Miller W.G."/>
            <person name="Yee E."/>
            <person name="Bono J.L."/>
        </authorList>
    </citation>
    <scope>NUCLEOTIDE SEQUENCE [LARGE SCALE GENOMIC DNA]</scope>
    <source>
        <strain evidence="2 3">CCUG 56899</strain>
    </source>
</reference>
<dbReference type="RefSeq" id="WP_066179232.1">
    <property type="nucleotide sequence ID" value="NZ_CP036246.2"/>
</dbReference>
<evidence type="ECO:0000313" key="2">
    <source>
        <dbReference type="EMBL" id="QEP39832.1"/>
    </source>
</evidence>
<dbReference type="EMBL" id="CP036246">
    <property type="protein sequence ID" value="QEP39832.1"/>
    <property type="molecule type" value="Genomic_DNA"/>
</dbReference>
<dbReference type="OrthoDB" id="5348308at2"/>
<proteinExistence type="predicted"/>
<evidence type="ECO:0000256" key="1">
    <source>
        <dbReference type="SAM" id="Phobius"/>
    </source>
</evidence>
<organism evidence="2 3">
    <name type="scientific">Arcobacter porcinus</name>
    <dbReference type="NCBI Taxonomy" id="1935204"/>
    <lineage>
        <taxon>Bacteria</taxon>
        <taxon>Pseudomonadati</taxon>
        <taxon>Campylobacterota</taxon>
        <taxon>Epsilonproteobacteria</taxon>
        <taxon>Campylobacterales</taxon>
        <taxon>Arcobacteraceae</taxon>
        <taxon>Arcobacter</taxon>
    </lineage>
</organism>
<accession>A0A5C2HFD7</accession>
<gene>
    <name evidence="2" type="ORF">APORC_0193</name>
</gene>
<protein>
    <submittedName>
        <fullName evidence="2">Uncharacterized protein</fullName>
    </submittedName>
</protein>
<evidence type="ECO:0000313" key="3">
    <source>
        <dbReference type="Proteomes" id="UP000322644"/>
    </source>
</evidence>
<sequence>MGIDMLIPFGILIVITIYLIYNRTKFEKDIVNIYEEKFEEWKKHNPSKDDELEKKELVGLIFKEKYKLSCELFEEEIEDRLRSAKFDIKYIKREN</sequence>
<name>A0A5C2HFD7_9BACT</name>
<dbReference type="AlphaFoldDB" id="A0A5C2HFD7"/>
<feature type="transmembrane region" description="Helical" evidence="1">
    <location>
        <begin position="6"/>
        <end position="21"/>
    </location>
</feature>
<keyword evidence="1" id="KW-0472">Membrane</keyword>